<proteinExistence type="predicted"/>
<dbReference type="Proteomes" id="UP000462865">
    <property type="component" value="Unassembled WGS sequence"/>
</dbReference>
<evidence type="ECO:0000313" key="2">
    <source>
        <dbReference type="Proteomes" id="UP000462865"/>
    </source>
</evidence>
<evidence type="ECO:0000313" key="1">
    <source>
        <dbReference type="EMBL" id="MSA96187.1"/>
    </source>
</evidence>
<organism evidence="1 2">
    <name type="scientific">Gordonibacter urolithinfaciens</name>
    <dbReference type="NCBI Taxonomy" id="1335613"/>
    <lineage>
        <taxon>Bacteria</taxon>
        <taxon>Bacillati</taxon>
        <taxon>Actinomycetota</taxon>
        <taxon>Coriobacteriia</taxon>
        <taxon>Eggerthellales</taxon>
        <taxon>Eggerthellaceae</taxon>
        <taxon>Gordonibacter</taxon>
    </lineage>
</organism>
<sequence>MKSYIEPLNAADALDVLDLDGFADAGELAEENARLYGAPSVADLAETVWGCTSLEPVKVRHFGVNGFRGLEFSFRDGAETRMRAWQFDACPKVAAALAAALTYRCEKGFYMEAGCAGENGGVWGLSFDRKERGAYAVARSHPERAAYDQRRREYVSRCPILLEQDGSGNIAFRHPGTVPDRLIDNFIPAMKRCDVSGGGQTPGTEDAPEGATVRATRPGDINISFPALAERAQAAALATARGATTAAGNRL</sequence>
<protein>
    <submittedName>
        <fullName evidence="1">Uncharacterized protein</fullName>
    </submittedName>
</protein>
<gene>
    <name evidence="1" type="ORF">GKG38_14200</name>
</gene>
<accession>A0A7K0IEX2</accession>
<name>A0A7K0IEX2_9ACTN</name>
<dbReference type="AlphaFoldDB" id="A0A7K0IEX2"/>
<comment type="caution">
    <text evidence="1">The sequence shown here is derived from an EMBL/GenBank/DDBJ whole genome shotgun (WGS) entry which is preliminary data.</text>
</comment>
<dbReference type="EMBL" id="WKZA01000111">
    <property type="protein sequence ID" value="MSA96187.1"/>
    <property type="molecule type" value="Genomic_DNA"/>
</dbReference>
<dbReference type="RefSeq" id="WP_154270885.1">
    <property type="nucleotide sequence ID" value="NZ_WKZA01000111.1"/>
</dbReference>
<reference evidence="1 2" key="1">
    <citation type="journal article" date="2019" name="Nat. Med.">
        <title>A library of human gut bacterial isolates paired with longitudinal multiomics data enables mechanistic microbiome research.</title>
        <authorList>
            <person name="Poyet M."/>
            <person name="Groussin M."/>
            <person name="Gibbons S.M."/>
            <person name="Avila-Pacheco J."/>
            <person name="Jiang X."/>
            <person name="Kearney S.M."/>
            <person name="Perrotta A.R."/>
            <person name="Berdy B."/>
            <person name="Zhao S."/>
            <person name="Lieberman T.D."/>
            <person name="Swanson P.K."/>
            <person name="Smith M."/>
            <person name="Roesemann S."/>
            <person name="Alexander J.E."/>
            <person name="Rich S.A."/>
            <person name="Livny J."/>
            <person name="Vlamakis H."/>
            <person name="Clish C."/>
            <person name="Bullock K."/>
            <person name="Deik A."/>
            <person name="Scott J."/>
            <person name="Pierce K.A."/>
            <person name="Xavier R.J."/>
            <person name="Alm E.J."/>
        </authorList>
    </citation>
    <scope>NUCLEOTIDE SEQUENCE [LARGE SCALE GENOMIC DNA]</scope>
    <source>
        <strain evidence="1 2">BIOML-A1</strain>
    </source>
</reference>